<name>B4VXN1_9CYAN</name>
<evidence type="ECO:0000256" key="1">
    <source>
        <dbReference type="ARBA" id="ARBA00008601"/>
    </source>
</evidence>
<evidence type="ECO:0000256" key="2">
    <source>
        <dbReference type="ARBA" id="ARBA00022801"/>
    </source>
</evidence>
<dbReference type="InterPro" id="IPR020422">
    <property type="entry name" value="TYR_PHOSPHATASE_DUAL_dom"/>
</dbReference>
<keyword evidence="3" id="KW-0904">Protein phosphatase</keyword>
<dbReference type="InterPro" id="IPR029021">
    <property type="entry name" value="Prot-tyrosine_phosphatase-like"/>
</dbReference>
<dbReference type="Gene3D" id="3.90.190.10">
    <property type="entry name" value="Protein tyrosine phosphatase superfamily"/>
    <property type="match status" value="1"/>
</dbReference>
<dbReference type="GO" id="GO:0005829">
    <property type="term" value="C:cytosol"/>
    <property type="evidence" value="ECO:0007669"/>
    <property type="project" value="TreeGrafter"/>
</dbReference>
<dbReference type="EMBL" id="DS989858">
    <property type="protein sequence ID" value="EDX73265.1"/>
    <property type="molecule type" value="Genomic_DNA"/>
</dbReference>
<evidence type="ECO:0000259" key="6">
    <source>
        <dbReference type="PROSITE" id="PS50056"/>
    </source>
</evidence>
<dbReference type="GO" id="GO:0004725">
    <property type="term" value="F:protein tyrosine phosphatase activity"/>
    <property type="evidence" value="ECO:0007669"/>
    <property type="project" value="TreeGrafter"/>
</dbReference>
<gene>
    <name evidence="7" type="ORF">MC7420_1061</name>
</gene>
<sequence>MTEFLANNLPKIWIASYSEASQLLTSETGDAIAHIISIGEPGSTPPTGYTQVPHRLRLEFDDIVALNHHEPDYVLATSEHIRQVIDFVPIISQEGGDVLIHCQAGISRSAAIALTIYAILLGAGQEEEALSLVLENRPQAVPNIWIAQLADEALGRNGKLAQVAQMHEDWYFE</sequence>
<accession>B4VXN1</accession>
<dbReference type="PROSITE" id="PS00383">
    <property type="entry name" value="TYR_PHOSPHATASE_1"/>
    <property type="match status" value="1"/>
</dbReference>
<protein>
    <submittedName>
        <fullName evidence="7">Dual specificity phosphatase, catalytic domain, putative</fullName>
    </submittedName>
</protein>
<organism evidence="7 8">
    <name type="scientific">Coleofasciculus chthonoplastes PCC 7420</name>
    <dbReference type="NCBI Taxonomy" id="118168"/>
    <lineage>
        <taxon>Bacteria</taxon>
        <taxon>Bacillati</taxon>
        <taxon>Cyanobacteriota</taxon>
        <taxon>Cyanophyceae</taxon>
        <taxon>Coleofasciculales</taxon>
        <taxon>Coleofasciculaceae</taxon>
        <taxon>Coleofasciculus</taxon>
    </lineage>
</organism>
<dbReference type="PANTHER" id="PTHR45948">
    <property type="entry name" value="DUAL SPECIFICITY PROTEIN PHOSPHATASE DDB_G0269404-RELATED"/>
    <property type="match status" value="1"/>
</dbReference>
<comment type="catalytic activity">
    <reaction evidence="4">
        <text>O-phospho-L-seryl-[protein] + H2O = L-seryl-[protein] + phosphate</text>
        <dbReference type="Rhea" id="RHEA:20629"/>
        <dbReference type="Rhea" id="RHEA-COMP:9863"/>
        <dbReference type="Rhea" id="RHEA-COMP:11604"/>
        <dbReference type="ChEBI" id="CHEBI:15377"/>
        <dbReference type="ChEBI" id="CHEBI:29999"/>
        <dbReference type="ChEBI" id="CHEBI:43474"/>
        <dbReference type="ChEBI" id="CHEBI:83421"/>
        <dbReference type="EC" id="3.1.3.16"/>
    </reaction>
</comment>
<dbReference type="GO" id="GO:0004722">
    <property type="term" value="F:protein serine/threonine phosphatase activity"/>
    <property type="evidence" value="ECO:0007669"/>
    <property type="project" value="UniProtKB-EC"/>
</dbReference>
<keyword evidence="8" id="KW-1185">Reference proteome</keyword>
<dbReference type="HOGENOM" id="CLU_120986_0_0_3"/>
<comment type="catalytic activity">
    <reaction evidence="5">
        <text>O-phospho-L-threonyl-[protein] + H2O = L-threonyl-[protein] + phosphate</text>
        <dbReference type="Rhea" id="RHEA:47004"/>
        <dbReference type="Rhea" id="RHEA-COMP:11060"/>
        <dbReference type="Rhea" id="RHEA-COMP:11605"/>
        <dbReference type="ChEBI" id="CHEBI:15377"/>
        <dbReference type="ChEBI" id="CHEBI:30013"/>
        <dbReference type="ChEBI" id="CHEBI:43474"/>
        <dbReference type="ChEBI" id="CHEBI:61977"/>
        <dbReference type="EC" id="3.1.3.16"/>
    </reaction>
</comment>
<proteinExistence type="inferred from homology"/>
<dbReference type="PROSITE" id="PS50056">
    <property type="entry name" value="TYR_PHOSPHATASE_2"/>
    <property type="match status" value="1"/>
</dbReference>
<evidence type="ECO:0000256" key="3">
    <source>
        <dbReference type="ARBA" id="ARBA00022912"/>
    </source>
</evidence>
<dbReference type="STRING" id="118168.MC7420_1061"/>
<dbReference type="Pfam" id="PF00782">
    <property type="entry name" value="DSPc"/>
    <property type="match status" value="1"/>
</dbReference>
<dbReference type="InterPro" id="IPR000387">
    <property type="entry name" value="Tyr_Pase_dom"/>
</dbReference>
<dbReference type="PANTHER" id="PTHR45948:SF2">
    <property type="entry name" value="DUAL SPECIFICITY PROTEIN PHOSPHATASE"/>
    <property type="match status" value="1"/>
</dbReference>
<evidence type="ECO:0000313" key="7">
    <source>
        <dbReference type="EMBL" id="EDX73265.1"/>
    </source>
</evidence>
<reference evidence="7 8" key="1">
    <citation type="submission" date="2008-07" db="EMBL/GenBank/DDBJ databases">
        <authorList>
            <person name="Tandeau de Marsac N."/>
            <person name="Ferriera S."/>
            <person name="Johnson J."/>
            <person name="Kravitz S."/>
            <person name="Beeson K."/>
            <person name="Sutton G."/>
            <person name="Rogers Y.-H."/>
            <person name="Friedman R."/>
            <person name="Frazier M."/>
            <person name="Venter J.C."/>
        </authorList>
    </citation>
    <scope>NUCLEOTIDE SEQUENCE [LARGE SCALE GENOMIC DNA]</scope>
    <source>
        <strain evidence="7 8">PCC 7420</strain>
    </source>
</reference>
<comment type="similarity">
    <text evidence="1">Belongs to the protein-tyrosine phosphatase family. Non-receptor class dual specificity subfamily.</text>
</comment>
<dbReference type="Proteomes" id="UP000003835">
    <property type="component" value="Unassembled WGS sequence"/>
</dbReference>
<dbReference type="eggNOG" id="COG5350">
    <property type="taxonomic scope" value="Bacteria"/>
</dbReference>
<dbReference type="CDD" id="cd14498">
    <property type="entry name" value="DSP"/>
    <property type="match status" value="1"/>
</dbReference>
<dbReference type="AlphaFoldDB" id="B4VXN1"/>
<dbReference type="RefSeq" id="WP_006103322.1">
    <property type="nucleotide sequence ID" value="NZ_DS989858.1"/>
</dbReference>
<dbReference type="InterPro" id="IPR000340">
    <property type="entry name" value="Dual-sp_phosphatase_cat-dom"/>
</dbReference>
<evidence type="ECO:0000313" key="8">
    <source>
        <dbReference type="Proteomes" id="UP000003835"/>
    </source>
</evidence>
<dbReference type="SUPFAM" id="SSF52799">
    <property type="entry name" value="(Phosphotyrosine protein) phosphatases II"/>
    <property type="match status" value="1"/>
</dbReference>
<dbReference type="InterPro" id="IPR016130">
    <property type="entry name" value="Tyr_Pase_AS"/>
</dbReference>
<evidence type="ECO:0000256" key="5">
    <source>
        <dbReference type="ARBA" id="ARBA00048336"/>
    </source>
</evidence>
<dbReference type="GO" id="GO:0007165">
    <property type="term" value="P:signal transduction"/>
    <property type="evidence" value="ECO:0007669"/>
    <property type="project" value="TreeGrafter"/>
</dbReference>
<dbReference type="SMART" id="SM00195">
    <property type="entry name" value="DSPc"/>
    <property type="match status" value="1"/>
</dbReference>
<feature type="domain" description="Tyrosine specific protein phosphatases" evidence="6">
    <location>
        <begin position="82"/>
        <end position="141"/>
    </location>
</feature>
<keyword evidence="2" id="KW-0378">Hydrolase</keyword>
<evidence type="ECO:0000256" key="4">
    <source>
        <dbReference type="ARBA" id="ARBA00047761"/>
    </source>
</evidence>